<proteinExistence type="predicted"/>
<keyword evidence="1" id="KW-1133">Transmembrane helix</keyword>
<gene>
    <name evidence="2" type="ORF">LCGC14_1877700</name>
</gene>
<organism evidence="2">
    <name type="scientific">marine sediment metagenome</name>
    <dbReference type="NCBI Taxonomy" id="412755"/>
    <lineage>
        <taxon>unclassified sequences</taxon>
        <taxon>metagenomes</taxon>
        <taxon>ecological metagenomes</taxon>
    </lineage>
</organism>
<evidence type="ECO:0000313" key="2">
    <source>
        <dbReference type="EMBL" id="KKL93143.1"/>
    </source>
</evidence>
<protein>
    <submittedName>
        <fullName evidence="2">Uncharacterized protein</fullName>
    </submittedName>
</protein>
<feature type="non-terminal residue" evidence="2">
    <location>
        <position position="101"/>
    </location>
</feature>
<keyword evidence="1" id="KW-0812">Transmembrane</keyword>
<dbReference type="EMBL" id="LAZR01019273">
    <property type="protein sequence ID" value="KKL93143.1"/>
    <property type="molecule type" value="Genomic_DNA"/>
</dbReference>
<accession>A0A0F9G375</accession>
<name>A0A0F9G375_9ZZZZ</name>
<evidence type="ECO:0000256" key="1">
    <source>
        <dbReference type="SAM" id="Phobius"/>
    </source>
</evidence>
<sequence>MFLLFIIFGVGLIVVFPGLMAFYLVLTRAEQEKAEAALLTKETYIRGLYPGSLAKIEERHEGGEYGPPADLDIPVLLYGLRLAVRENDRLRSQVAEGSNHD</sequence>
<keyword evidence="1" id="KW-0472">Membrane</keyword>
<feature type="transmembrane region" description="Helical" evidence="1">
    <location>
        <begin position="6"/>
        <end position="26"/>
    </location>
</feature>
<reference evidence="2" key="1">
    <citation type="journal article" date="2015" name="Nature">
        <title>Complex archaea that bridge the gap between prokaryotes and eukaryotes.</title>
        <authorList>
            <person name="Spang A."/>
            <person name="Saw J.H."/>
            <person name="Jorgensen S.L."/>
            <person name="Zaremba-Niedzwiedzka K."/>
            <person name="Martijn J."/>
            <person name="Lind A.E."/>
            <person name="van Eijk R."/>
            <person name="Schleper C."/>
            <person name="Guy L."/>
            <person name="Ettema T.J."/>
        </authorList>
    </citation>
    <scope>NUCLEOTIDE SEQUENCE</scope>
</reference>
<comment type="caution">
    <text evidence="2">The sequence shown here is derived from an EMBL/GenBank/DDBJ whole genome shotgun (WGS) entry which is preliminary data.</text>
</comment>
<dbReference type="AlphaFoldDB" id="A0A0F9G375"/>